<dbReference type="Proteomes" id="UP000499080">
    <property type="component" value="Unassembled WGS sequence"/>
</dbReference>
<organism evidence="1 2">
    <name type="scientific">Araneus ventricosus</name>
    <name type="common">Orbweaver spider</name>
    <name type="synonym">Epeira ventricosa</name>
    <dbReference type="NCBI Taxonomy" id="182803"/>
    <lineage>
        <taxon>Eukaryota</taxon>
        <taxon>Metazoa</taxon>
        <taxon>Ecdysozoa</taxon>
        <taxon>Arthropoda</taxon>
        <taxon>Chelicerata</taxon>
        <taxon>Arachnida</taxon>
        <taxon>Araneae</taxon>
        <taxon>Araneomorphae</taxon>
        <taxon>Entelegynae</taxon>
        <taxon>Araneoidea</taxon>
        <taxon>Araneidae</taxon>
        <taxon>Araneus</taxon>
    </lineage>
</organism>
<proteinExistence type="predicted"/>
<sequence length="270" mass="31606">MSDNLLSVKLKAFHSIAKVLMPFLTKYQTDKPMLFFLPEDLKKIVNLLLQSFVLSKNLNTGTTLQKLLCLDINNPKIHKPIENIDLGFSAEKDVQSLHVLKKIYDRQIFDLRMDCKKFLIKLTMKMLEKSPLRYSTVRNLSCLDPRNMTDKKKCLNKMNHVLNSMIEAKHVDENVCDEILMEFEDYLDNVALKHSDFSEFSPENSRVEFFYETMKTSKYRNLWKVVEMLLLLSHGQATVEKGFSINKKVELENMKEFSYVSQRLICDCIN</sequence>
<accession>A0A4Y2RH89</accession>
<evidence type="ECO:0000313" key="2">
    <source>
        <dbReference type="Proteomes" id="UP000499080"/>
    </source>
</evidence>
<evidence type="ECO:0008006" key="3">
    <source>
        <dbReference type="Google" id="ProtNLM"/>
    </source>
</evidence>
<comment type="caution">
    <text evidence="1">The sequence shown here is derived from an EMBL/GenBank/DDBJ whole genome shotgun (WGS) entry which is preliminary data.</text>
</comment>
<reference evidence="1 2" key="1">
    <citation type="journal article" date="2019" name="Sci. Rep.">
        <title>Orb-weaving spider Araneus ventricosus genome elucidates the spidroin gene catalogue.</title>
        <authorList>
            <person name="Kono N."/>
            <person name="Nakamura H."/>
            <person name="Ohtoshi R."/>
            <person name="Moran D.A.P."/>
            <person name="Shinohara A."/>
            <person name="Yoshida Y."/>
            <person name="Fujiwara M."/>
            <person name="Mori M."/>
            <person name="Tomita M."/>
            <person name="Arakawa K."/>
        </authorList>
    </citation>
    <scope>NUCLEOTIDE SEQUENCE [LARGE SCALE GENOMIC DNA]</scope>
</reference>
<keyword evidence="2" id="KW-1185">Reference proteome</keyword>
<dbReference type="EMBL" id="BGPR01017119">
    <property type="protein sequence ID" value="GBN75168.1"/>
    <property type="molecule type" value="Genomic_DNA"/>
</dbReference>
<protein>
    <recommendedName>
        <fullName evidence="3">HAT C-terminal dimerisation domain-containing protein</fullName>
    </recommendedName>
</protein>
<gene>
    <name evidence="1" type="ORF">AVEN_272729_1</name>
</gene>
<name>A0A4Y2RH89_ARAVE</name>
<evidence type="ECO:0000313" key="1">
    <source>
        <dbReference type="EMBL" id="GBN75168.1"/>
    </source>
</evidence>
<dbReference type="OrthoDB" id="6435013at2759"/>
<dbReference type="AlphaFoldDB" id="A0A4Y2RH89"/>